<gene>
    <name evidence="1" type="ORF">EVAR_48591_1</name>
</gene>
<evidence type="ECO:0000313" key="1">
    <source>
        <dbReference type="EMBL" id="GBP80235.1"/>
    </source>
</evidence>
<comment type="caution">
    <text evidence="1">The sequence shown here is derived from an EMBL/GenBank/DDBJ whole genome shotgun (WGS) entry which is preliminary data.</text>
</comment>
<protein>
    <submittedName>
        <fullName evidence="1">Uncharacterized protein</fullName>
    </submittedName>
</protein>
<accession>A0A4C1Z0W2</accession>
<keyword evidence="2" id="KW-1185">Reference proteome</keyword>
<organism evidence="1 2">
    <name type="scientific">Eumeta variegata</name>
    <name type="common">Bagworm moth</name>
    <name type="synonym">Eumeta japonica</name>
    <dbReference type="NCBI Taxonomy" id="151549"/>
    <lineage>
        <taxon>Eukaryota</taxon>
        <taxon>Metazoa</taxon>
        <taxon>Ecdysozoa</taxon>
        <taxon>Arthropoda</taxon>
        <taxon>Hexapoda</taxon>
        <taxon>Insecta</taxon>
        <taxon>Pterygota</taxon>
        <taxon>Neoptera</taxon>
        <taxon>Endopterygota</taxon>
        <taxon>Lepidoptera</taxon>
        <taxon>Glossata</taxon>
        <taxon>Ditrysia</taxon>
        <taxon>Tineoidea</taxon>
        <taxon>Psychidae</taxon>
        <taxon>Oiketicinae</taxon>
        <taxon>Eumeta</taxon>
    </lineage>
</organism>
<dbReference type="AlphaFoldDB" id="A0A4C1Z0W2"/>
<evidence type="ECO:0000313" key="2">
    <source>
        <dbReference type="Proteomes" id="UP000299102"/>
    </source>
</evidence>
<dbReference type="Proteomes" id="UP000299102">
    <property type="component" value="Unassembled WGS sequence"/>
</dbReference>
<reference evidence="1 2" key="1">
    <citation type="journal article" date="2019" name="Commun. Biol.">
        <title>The bagworm genome reveals a unique fibroin gene that provides high tensile strength.</title>
        <authorList>
            <person name="Kono N."/>
            <person name="Nakamura H."/>
            <person name="Ohtoshi R."/>
            <person name="Tomita M."/>
            <person name="Numata K."/>
            <person name="Arakawa K."/>
        </authorList>
    </citation>
    <scope>NUCLEOTIDE SEQUENCE [LARGE SCALE GENOMIC DNA]</scope>
</reference>
<proteinExistence type="predicted"/>
<dbReference type="EMBL" id="BGZK01001452">
    <property type="protein sequence ID" value="GBP80235.1"/>
    <property type="molecule type" value="Genomic_DNA"/>
</dbReference>
<sequence length="100" mass="11023">MLLAREIDVENHLNDMRATNMIGPSCNPWCSPMVMTGQLPEPCDIGGGTDPVKLKSVNVWLTQKDPTFEWEGGGHIRGLVKIGSNSKTIVREEENCKDLA</sequence>
<name>A0A4C1Z0W2_EUMVA</name>